<keyword evidence="2" id="KW-1185">Reference proteome</keyword>
<gene>
    <name evidence="1" type="ORF">PPENT_87.1.T1100155</name>
</gene>
<dbReference type="Proteomes" id="UP000689195">
    <property type="component" value="Unassembled WGS sequence"/>
</dbReference>
<comment type="caution">
    <text evidence="1">The sequence shown here is derived from an EMBL/GenBank/DDBJ whole genome shotgun (WGS) entry which is preliminary data.</text>
</comment>
<accession>A0A8S1X849</accession>
<proteinExistence type="predicted"/>
<sequence length="180" mass="22421">MKKEKKQKQIQKTMRQMIFQTLMIKMIHQKKVIHYLIQIINLFQQMQMFKFQEKKNYKDLLLLIFTIIRYKNYYQDLIFQEIQIHNFLKMVILALINIINDSKQLMSKWLFLDLKNRIQKVLYFSNNQPILRIEYDDQSNFFLYDTFRFNILIPFNFKKLQHRQIKKIEIQNQFKILLIS</sequence>
<name>A0A8S1X849_9CILI</name>
<evidence type="ECO:0000313" key="1">
    <source>
        <dbReference type="EMBL" id="CAD8195816.1"/>
    </source>
</evidence>
<protein>
    <submittedName>
        <fullName evidence="1">Uncharacterized protein</fullName>
    </submittedName>
</protein>
<organism evidence="1 2">
    <name type="scientific">Paramecium pentaurelia</name>
    <dbReference type="NCBI Taxonomy" id="43138"/>
    <lineage>
        <taxon>Eukaryota</taxon>
        <taxon>Sar</taxon>
        <taxon>Alveolata</taxon>
        <taxon>Ciliophora</taxon>
        <taxon>Intramacronucleata</taxon>
        <taxon>Oligohymenophorea</taxon>
        <taxon>Peniculida</taxon>
        <taxon>Parameciidae</taxon>
        <taxon>Paramecium</taxon>
    </lineage>
</organism>
<reference evidence="1" key="1">
    <citation type="submission" date="2021-01" db="EMBL/GenBank/DDBJ databases">
        <authorList>
            <consortium name="Genoscope - CEA"/>
            <person name="William W."/>
        </authorList>
    </citation>
    <scope>NUCLEOTIDE SEQUENCE</scope>
</reference>
<dbReference type="AlphaFoldDB" id="A0A8S1X849"/>
<evidence type="ECO:0000313" key="2">
    <source>
        <dbReference type="Proteomes" id="UP000689195"/>
    </source>
</evidence>
<dbReference type="EMBL" id="CAJJDO010000110">
    <property type="protein sequence ID" value="CAD8195816.1"/>
    <property type="molecule type" value="Genomic_DNA"/>
</dbReference>